<accession>A0A286GU97</accession>
<protein>
    <submittedName>
        <fullName evidence="2">Uncharacterized protein</fullName>
    </submittedName>
</protein>
<evidence type="ECO:0000313" key="2">
    <source>
        <dbReference type="EMBL" id="SOD99125.1"/>
    </source>
</evidence>
<feature type="transmembrane region" description="Helical" evidence="1">
    <location>
        <begin position="12"/>
        <end position="36"/>
    </location>
</feature>
<organism evidence="2 3">
    <name type="scientific">Spirosoma fluviale</name>
    <dbReference type="NCBI Taxonomy" id="1597977"/>
    <lineage>
        <taxon>Bacteria</taxon>
        <taxon>Pseudomonadati</taxon>
        <taxon>Bacteroidota</taxon>
        <taxon>Cytophagia</taxon>
        <taxon>Cytophagales</taxon>
        <taxon>Cytophagaceae</taxon>
        <taxon>Spirosoma</taxon>
    </lineage>
</organism>
<dbReference type="AlphaFoldDB" id="A0A286GU97"/>
<gene>
    <name evidence="2" type="ORF">SAMN06269250_6285</name>
</gene>
<evidence type="ECO:0000313" key="3">
    <source>
        <dbReference type="Proteomes" id="UP000219452"/>
    </source>
</evidence>
<keyword evidence="1" id="KW-0472">Membrane</keyword>
<reference evidence="3" key="1">
    <citation type="submission" date="2017-09" db="EMBL/GenBank/DDBJ databases">
        <authorList>
            <person name="Varghese N."/>
            <person name="Submissions S."/>
        </authorList>
    </citation>
    <scope>NUCLEOTIDE SEQUENCE [LARGE SCALE GENOMIC DNA]</scope>
    <source>
        <strain evidence="3">DSM 29961</strain>
    </source>
</reference>
<keyword evidence="1" id="KW-1133">Transmembrane helix</keyword>
<keyword evidence="3" id="KW-1185">Reference proteome</keyword>
<proteinExistence type="predicted"/>
<dbReference type="RefSeq" id="WP_097131638.1">
    <property type="nucleotide sequence ID" value="NZ_OCNH01000009.1"/>
</dbReference>
<dbReference type="EMBL" id="OCNH01000009">
    <property type="protein sequence ID" value="SOD99125.1"/>
    <property type="molecule type" value="Genomic_DNA"/>
</dbReference>
<evidence type="ECO:0000256" key="1">
    <source>
        <dbReference type="SAM" id="Phobius"/>
    </source>
</evidence>
<name>A0A286GU97_9BACT</name>
<dbReference type="Proteomes" id="UP000219452">
    <property type="component" value="Unassembled WGS sequence"/>
</dbReference>
<keyword evidence="1" id="KW-0812">Transmembrane</keyword>
<sequence length="179" mass="20227">MSASTPKRRFSLDTYLSLLALVSSFCAIGITFYQAYLQRVQQYASVTPILNIYHTNHIDDNISGSAMSLVNVGLGPAFIDSVQYYYQHKRYATMSGVLKASLSPLPGVESANLSTSDLWIGKVIPANEKQNLYQTSHRGVARHLDQHYDLIRCVVYYHSIYGESWVFDPSMHKQARKLK</sequence>
<dbReference type="OrthoDB" id="763750at2"/>